<comment type="cofactor">
    <cofactor evidence="9">
        <name>[2Fe-2S] cluster</name>
        <dbReference type="ChEBI" id="CHEBI:190135"/>
    </cofactor>
    <text evidence="9">Binds 1 [2Fe-2S] cluster.</text>
</comment>
<dbReference type="InterPro" id="IPR042128">
    <property type="entry name" value="NuoE_dom"/>
</dbReference>
<dbReference type="PROSITE" id="PS01099">
    <property type="entry name" value="COMPLEX1_24K"/>
    <property type="match status" value="1"/>
</dbReference>
<feature type="binding site" evidence="9">
    <location>
        <position position="127"/>
    </location>
    <ligand>
        <name>[2Fe-2S] cluster</name>
        <dbReference type="ChEBI" id="CHEBI:190135"/>
    </ligand>
</feature>
<reference evidence="12" key="1">
    <citation type="submission" date="2017-11" db="EMBL/GenBank/DDBJ databases">
        <title>The sensing device of the deep-sea amphipod.</title>
        <authorList>
            <person name="Kobayashi H."/>
            <person name="Nagahama T."/>
            <person name="Arai W."/>
            <person name="Sasagawa Y."/>
            <person name="Umeda M."/>
            <person name="Hayashi T."/>
            <person name="Nikaido I."/>
            <person name="Watanabe H."/>
            <person name="Oguri K."/>
            <person name="Kitazato H."/>
            <person name="Fujioka K."/>
            <person name="Kido Y."/>
            <person name="Takami H."/>
        </authorList>
    </citation>
    <scope>NUCLEOTIDE SEQUENCE</scope>
    <source>
        <tissue evidence="12">Whole body</tissue>
    </source>
</reference>
<dbReference type="Gene3D" id="3.40.30.10">
    <property type="entry name" value="Glutaredoxin"/>
    <property type="match status" value="1"/>
</dbReference>
<dbReference type="InterPro" id="IPR041921">
    <property type="entry name" value="NuoE_N"/>
</dbReference>
<dbReference type="FunFam" id="1.10.10.1590:FF:000001">
    <property type="entry name" value="NADH-quinone oxidoreductase subunit E"/>
    <property type="match status" value="1"/>
</dbReference>
<evidence type="ECO:0000256" key="10">
    <source>
        <dbReference type="SAM" id="MobiDB-lite"/>
    </source>
</evidence>
<dbReference type="Gene3D" id="1.10.10.1590">
    <property type="entry name" value="NADH-quinone oxidoreductase subunit E"/>
    <property type="match status" value="1"/>
</dbReference>
<dbReference type="GO" id="GO:0005743">
    <property type="term" value="C:mitochondrial inner membrane"/>
    <property type="evidence" value="ECO:0007669"/>
    <property type="project" value="UniProtKB-ARBA"/>
</dbReference>
<dbReference type="NCBIfam" id="NF005725">
    <property type="entry name" value="PRK07539.1-5"/>
    <property type="match status" value="1"/>
</dbReference>
<dbReference type="GO" id="GO:0098796">
    <property type="term" value="C:membrane protein complex"/>
    <property type="evidence" value="ECO:0007669"/>
    <property type="project" value="UniProtKB-ARBA"/>
</dbReference>
<evidence type="ECO:0000313" key="11">
    <source>
        <dbReference type="EMBL" id="LAB66909.1"/>
    </source>
</evidence>
<evidence type="ECO:0000256" key="5">
    <source>
        <dbReference type="ARBA" id="ARBA00023004"/>
    </source>
</evidence>
<keyword evidence="4" id="KW-1278">Translocase</keyword>
<dbReference type="GO" id="GO:0003954">
    <property type="term" value="F:NADH dehydrogenase activity"/>
    <property type="evidence" value="ECO:0007669"/>
    <property type="project" value="TreeGrafter"/>
</dbReference>
<dbReference type="CDD" id="cd03064">
    <property type="entry name" value="TRX_Fd_NuoE"/>
    <property type="match status" value="1"/>
</dbReference>
<feature type="binding site" evidence="9">
    <location>
        <position position="132"/>
    </location>
    <ligand>
        <name>[2Fe-2S] cluster</name>
        <dbReference type="ChEBI" id="CHEBI:190135"/>
    </ligand>
</feature>
<keyword evidence="2 9" id="KW-0001">2Fe-2S</keyword>
<evidence type="ECO:0000256" key="1">
    <source>
        <dbReference type="ARBA" id="ARBA00010643"/>
    </source>
</evidence>
<name>A0A2P2HYQ2_9CRUS</name>
<evidence type="ECO:0000256" key="9">
    <source>
        <dbReference type="PIRSR" id="PIRSR000216-1"/>
    </source>
</evidence>
<evidence type="ECO:0000256" key="2">
    <source>
        <dbReference type="ARBA" id="ARBA00022714"/>
    </source>
</evidence>
<keyword evidence="5 9" id="KW-0408">Iron</keyword>
<accession>A0A2P2HYQ2</accession>
<comment type="similarity">
    <text evidence="1">Belongs to the complex I 24 kDa subunit family.</text>
</comment>
<keyword evidence="3 9" id="KW-0479">Metal-binding</keyword>
<dbReference type="NCBIfam" id="TIGR01958">
    <property type="entry name" value="nuoE_fam"/>
    <property type="match status" value="1"/>
</dbReference>
<evidence type="ECO:0000256" key="6">
    <source>
        <dbReference type="ARBA" id="ARBA00023014"/>
    </source>
</evidence>
<dbReference type="AlphaFoldDB" id="A0A2P2HYQ2"/>
<feature type="binding site" evidence="9">
    <location>
        <position position="168"/>
    </location>
    <ligand>
        <name>[2Fe-2S] cluster</name>
        <dbReference type="ChEBI" id="CHEBI:190135"/>
    </ligand>
</feature>
<dbReference type="PANTHER" id="PTHR10371:SF3">
    <property type="entry name" value="NADH DEHYDROGENASE [UBIQUINONE] FLAVOPROTEIN 2, MITOCHONDRIAL"/>
    <property type="match status" value="1"/>
</dbReference>
<dbReference type="GO" id="GO:0046872">
    <property type="term" value="F:metal ion binding"/>
    <property type="evidence" value="ECO:0007669"/>
    <property type="project" value="UniProtKB-KW"/>
</dbReference>
<protein>
    <submittedName>
        <fullName evidence="11 12">NADH dehydrogenase flavoprotein 2</fullName>
    </submittedName>
</protein>
<dbReference type="PIRSF" id="PIRSF000216">
    <property type="entry name" value="NADH_DH_24kDa"/>
    <property type="match status" value="1"/>
</dbReference>
<evidence type="ECO:0000313" key="12">
    <source>
        <dbReference type="EMBL" id="LAC19850.1"/>
    </source>
</evidence>
<keyword evidence="7" id="KW-0520">NAD</keyword>
<reference evidence="11" key="2">
    <citation type="journal article" date="2018" name="Biosci. Biotechnol. Biochem.">
        <title>Polysaccharide hydrolase of the hadal zone amphipods Hirondellea gigas.</title>
        <authorList>
            <person name="Kobayashi H."/>
            <person name="Nagahama T."/>
            <person name="Arai W."/>
            <person name="Sasagawa Y."/>
            <person name="Umeda M."/>
            <person name="Hayashi T."/>
            <person name="Nikaido I."/>
            <person name="Watanabe H."/>
            <person name="Oguri K."/>
            <person name="Kitazato H."/>
            <person name="Fujioka K."/>
            <person name="Kido Y."/>
            <person name="Takami H."/>
        </authorList>
    </citation>
    <scope>NUCLEOTIDE SEQUENCE</scope>
    <source>
        <tissue evidence="11">Whole body</tissue>
    </source>
</reference>
<evidence type="ECO:0000256" key="8">
    <source>
        <dbReference type="ARBA" id="ARBA00034078"/>
    </source>
</evidence>
<evidence type="ECO:0000256" key="4">
    <source>
        <dbReference type="ARBA" id="ARBA00022967"/>
    </source>
</evidence>
<dbReference type="GO" id="GO:0006120">
    <property type="term" value="P:mitochondrial electron transport, NADH to ubiquinone"/>
    <property type="evidence" value="ECO:0007669"/>
    <property type="project" value="UniProtKB-ARBA"/>
</dbReference>
<sequence>MSLRALTRITGVSGLVRGLHSTGALSETAAVHRDTETNNASTKFEFTAENMKRAEALMSIYPVGHKRAATLPLLDLAQRQMGGWLPLAAMHEVARILDMPRMRVYEVATFYTMYMRTPVGKYHVQVCTTTPCWLCGSDDVMAAIKETLKIGVGETTKDGKFTLSEVECLGACVNAPMIQVNDDYYEDLTVADTKQILNALSKGEKPKAGPRNGRFAAEPKGGLTSLSTPPTGPGFGVQEGL</sequence>
<dbReference type="InterPro" id="IPR002023">
    <property type="entry name" value="NuoE-like"/>
</dbReference>
<dbReference type="EMBL" id="IACT01000435">
    <property type="protein sequence ID" value="LAC19850.1"/>
    <property type="molecule type" value="mRNA"/>
</dbReference>
<dbReference type="GO" id="GO:1902494">
    <property type="term" value="C:catalytic complex"/>
    <property type="evidence" value="ECO:0007669"/>
    <property type="project" value="UniProtKB-ARBA"/>
</dbReference>
<dbReference type="SUPFAM" id="SSF52833">
    <property type="entry name" value="Thioredoxin-like"/>
    <property type="match status" value="1"/>
</dbReference>
<dbReference type="Pfam" id="PF01257">
    <property type="entry name" value="2Fe-2S_thioredx"/>
    <property type="match status" value="1"/>
</dbReference>
<dbReference type="GO" id="GO:0008137">
    <property type="term" value="F:NADH dehydrogenase (ubiquinone) activity"/>
    <property type="evidence" value="ECO:0007669"/>
    <property type="project" value="UniProtKB-ARBA"/>
</dbReference>
<organism evidence="11">
    <name type="scientific">Hirondellea gigas</name>
    <dbReference type="NCBI Taxonomy" id="1518452"/>
    <lineage>
        <taxon>Eukaryota</taxon>
        <taxon>Metazoa</taxon>
        <taxon>Ecdysozoa</taxon>
        <taxon>Arthropoda</taxon>
        <taxon>Crustacea</taxon>
        <taxon>Multicrustacea</taxon>
        <taxon>Malacostraca</taxon>
        <taxon>Eumalacostraca</taxon>
        <taxon>Peracarida</taxon>
        <taxon>Amphipoda</taxon>
        <taxon>Amphilochidea</taxon>
        <taxon>Lysianassida</taxon>
        <taxon>Lysianassidira</taxon>
        <taxon>Lysianassoidea</taxon>
        <taxon>Lysianassidae</taxon>
        <taxon>Hirondellea</taxon>
    </lineage>
</organism>
<proteinExistence type="evidence at transcript level"/>
<dbReference type="PANTHER" id="PTHR10371">
    <property type="entry name" value="NADH DEHYDROGENASE UBIQUINONE FLAVOPROTEIN 2, MITOCHONDRIAL"/>
    <property type="match status" value="1"/>
</dbReference>
<comment type="cofactor">
    <cofactor evidence="8">
        <name>[2Fe-2S] cluster</name>
        <dbReference type="ChEBI" id="CHEBI:190135"/>
    </cofactor>
</comment>
<dbReference type="EMBL" id="IACF01001194">
    <property type="protein sequence ID" value="LAB66909.1"/>
    <property type="molecule type" value="mRNA"/>
</dbReference>
<dbReference type="FunFam" id="3.40.30.10:FF:000022">
    <property type="entry name" value="NADH dehydrogenase flavoprotein 2, mitochondrial"/>
    <property type="match status" value="1"/>
</dbReference>
<evidence type="ECO:0000256" key="7">
    <source>
        <dbReference type="ARBA" id="ARBA00023027"/>
    </source>
</evidence>
<feature type="binding site" evidence="9">
    <location>
        <position position="172"/>
    </location>
    <ligand>
        <name>[2Fe-2S] cluster</name>
        <dbReference type="ChEBI" id="CHEBI:190135"/>
    </ligand>
</feature>
<keyword evidence="6 9" id="KW-0411">Iron-sulfur</keyword>
<evidence type="ECO:0000256" key="3">
    <source>
        <dbReference type="ARBA" id="ARBA00022723"/>
    </source>
</evidence>
<feature type="region of interest" description="Disordered" evidence="10">
    <location>
        <begin position="201"/>
        <end position="241"/>
    </location>
</feature>
<dbReference type="NCBIfam" id="NF005722">
    <property type="entry name" value="PRK07539.1-2"/>
    <property type="match status" value="1"/>
</dbReference>
<dbReference type="GO" id="GO:0051537">
    <property type="term" value="F:2 iron, 2 sulfur cluster binding"/>
    <property type="evidence" value="ECO:0007669"/>
    <property type="project" value="UniProtKB-KW"/>
</dbReference>
<dbReference type="InterPro" id="IPR036249">
    <property type="entry name" value="Thioredoxin-like_sf"/>
</dbReference>